<evidence type="ECO:0000313" key="7">
    <source>
        <dbReference type="Proteomes" id="UP000332933"/>
    </source>
</evidence>
<proteinExistence type="predicted"/>
<evidence type="ECO:0000313" key="5">
    <source>
        <dbReference type="EMBL" id="KAF0688781.1"/>
    </source>
</evidence>
<reference evidence="5" key="2">
    <citation type="submission" date="2019-06" db="EMBL/GenBank/DDBJ databases">
        <title>Genomics analysis of Aphanomyces spp. identifies a new class of oomycete effector associated with host adaptation.</title>
        <authorList>
            <person name="Gaulin E."/>
        </authorList>
    </citation>
    <scope>NUCLEOTIDE SEQUENCE</scope>
    <source>
        <strain evidence="5">CBS 578.67</strain>
    </source>
</reference>
<evidence type="ECO:0000256" key="2">
    <source>
        <dbReference type="ARBA" id="ARBA00022771"/>
    </source>
</evidence>
<sequence length="335" mass="36869">MTKQRAVSADDTQRRSSLGTPASCVDDLPTDDDDAAVITTDDPTSDCHSSPHLFISPTGALHGPRVLDEATAFFVSKAQEDEVLFIAPVAPPPTGLLRALRRRLPSPMMLRRASTTTSVSPHQTPSLAASCVGCDSSAPPTSSHSLLGFAKKTPAVRLWRCRTCPDVALCGDCYGQGIHGMEDQSKALLEAKLDLQLMKLSKRFSRPLLRLLRLRICADDPRRRLARYVNLVHWLADVVGTTPLGAISMRGIEFRNLHEHVRQEFVALLMPLMGHRADIAVYLEWATAYASTDMQPKDDLRLWVADKKDTKSPFVGALLEDMVLPFATEECLSEI</sequence>
<dbReference type="GO" id="GO:0008270">
    <property type="term" value="F:zinc ion binding"/>
    <property type="evidence" value="ECO:0007669"/>
    <property type="project" value="UniProtKB-KW"/>
</dbReference>
<dbReference type="InterPro" id="IPR043145">
    <property type="entry name" value="Znf_ZZ_sf"/>
</dbReference>
<evidence type="ECO:0000256" key="1">
    <source>
        <dbReference type="ARBA" id="ARBA00022723"/>
    </source>
</evidence>
<evidence type="ECO:0000256" key="3">
    <source>
        <dbReference type="ARBA" id="ARBA00022833"/>
    </source>
</evidence>
<dbReference type="Gene3D" id="3.30.60.90">
    <property type="match status" value="1"/>
</dbReference>
<evidence type="ECO:0000313" key="6">
    <source>
        <dbReference type="EMBL" id="VFT96348.1"/>
    </source>
</evidence>
<dbReference type="EMBL" id="CAADRA010006676">
    <property type="protein sequence ID" value="VFT96348.1"/>
    <property type="molecule type" value="Genomic_DNA"/>
</dbReference>
<dbReference type="OrthoDB" id="2122982at2759"/>
<accession>A0A485LEX9</accession>
<dbReference type="SUPFAM" id="SSF57850">
    <property type="entry name" value="RING/U-box"/>
    <property type="match status" value="1"/>
</dbReference>
<feature type="region of interest" description="Disordered" evidence="4">
    <location>
        <begin position="1"/>
        <end position="34"/>
    </location>
</feature>
<evidence type="ECO:0000256" key="4">
    <source>
        <dbReference type="SAM" id="MobiDB-lite"/>
    </source>
</evidence>
<protein>
    <submittedName>
        <fullName evidence="6">Aste57867_19648 protein</fullName>
    </submittedName>
</protein>
<name>A0A485LEX9_9STRA</name>
<gene>
    <name evidence="6" type="primary">Aste57867_19648</name>
    <name evidence="5" type="ORF">As57867_019583</name>
    <name evidence="6" type="ORF">ASTE57867_19648</name>
</gene>
<dbReference type="AlphaFoldDB" id="A0A485LEX9"/>
<organism evidence="6 7">
    <name type="scientific">Aphanomyces stellatus</name>
    <dbReference type="NCBI Taxonomy" id="120398"/>
    <lineage>
        <taxon>Eukaryota</taxon>
        <taxon>Sar</taxon>
        <taxon>Stramenopiles</taxon>
        <taxon>Oomycota</taxon>
        <taxon>Saprolegniomycetes</taxon>
        <taxon>Saprolegniales</taxon>
        <taxon>Verrucalvaceae</taxon>
        <taxon>Aphanomyces</taxon>
    </lineage>
</organism>
<reference evidence="6 7" key="1">
    <citation type="submission" date="2019-03" db="EMBL/GenBank/DDBJ databases">
        <authorList>
            <person name="Gaulin E."/>
            <person name="Dumas B."/>
        </authorList>
    </citation>
    <scope>NUCLEOTIDE SEQUENCE [LARGE SCALE GENOMIC DNA]</scope>
    <source>
        <strain evidence="6">CBS 568.67</strain>
    </source>
</reference>
<dbReference type="Proteomes" id="UP000332933">
    <property type="component" value="Unassembled WGS sequence"/>
</dbReference>
<dbReference type="EMBL" id="VJMH01006654">
    <property type="protein sequence ID" value="KAF0688781.1"/>
    <property type="molecule type" value="Genomic_DNA"/>
</dbReference>
<keyword evidence="7" id="KW-1185">Reference proteome</keyword>
<keyword evidence="2" id="KW-0863">Zinc-finger</keyword>
<keyword evidence="3" id="KW-0862">Zinc</keyword>
<keyword evidence="1" id="KW-0479">Metal-binding</keyword>